<gene>
    <name evidence="2" type="ORF">HGA13_28410</name>
</gene>
<proteinExistence type="predicted"/>
<dbReference type="RefSeq" id="WP_068041508.1">
    <property type="nucleotide sequence ID" value="NZ_JAAXOO010000008.1"/>
</dbReference>
<keyword evidence="3" id="KW-1185">Reference proteome</keyword>
<feature type="region of interest" description="Disordered" evidence="1">
    <location>
        <begin position="37"/>
        <end position="56"/>
    </location>
</feature>
<dbReference type="Proteomes" id="UP000565715">
    <property type="component" value="Unassembled WGS sequence"/>
</dbReference>
<accession>A0A846XKW5</accession>
<protein>
    <recommendedName>
        <fullName evidence="4">WXG100 family type VII secretion target</fullName>
    </recommendedName>
</protein>
<sequence length="106" mass="11229">MADRVEVDPVALAHAADLTQDLSDSVLGVGKRLRDRLGGIENDSTNQPWGDDSMGEKFINGKDNDGYGTSKPNLLDGVDGIGGTFGAFAAGQRDAVDQLNEMDSQF</sequence>
<comment type="caution">
    <text evidence="2">The sequence shown here is derived from an EMBL/GenBank/DDBJ whole genome shotgun (WGS) entry which is preliminary data.</text>
</comment>
<evidence type="ECO:0008006" key="4">
    <source>
        <dbReference type="Google" id="ProtNLM"/>
    </source>
</evidence>
<evidence type="ECO:0000313" key="3">
    <source>
        <dbReference type="Proteomes" id="UP000565715"/>
    </source>
</evidence>
<dbReference type="EMBL" id="JAAXOO010000008">
    <property type="protein sequence ID" value="NKY36961.1"/>
    <property type="molecule type" value="Genomic_DNA"/>
</dbReference>
<organism evidence="2 3">
    <name type="scientific">Nocardia speluncae</name>
    <dbReference type="NCBI Taxonomy" id="419477"/>
    <lineage>
        <taxon>Bacteria</taxon>
        <taxon>Bacillati</taxon>
        <taxon>Actinomycetota</taxon>
        <taxon>Actinomycetes</taxon>
        <taxon>Mycobacteriales</taxon>
        <taxon>Nocardiaceae</taxon>
        <taxon>Nocardia</taxon>
    </lineage>
</organism>
<evidence type="ECO:0000313" key="2">
    <source>
        <dbReference type="EMBL" id="NKY36961.1"/>
    </source>
</evidence>
<dbReference type="AlphaFoldDB" id="A0A846XKW5"/>
<evidence type="ECO:0000256" key="1">
    <source>
        <dbReference type="SAM" id="MobiDB-lite"/>
    </source>
</evidence>
<reference evidence="2 3" key="1">
    <citation type="submission" date="2020-04" db="EMBL/GenBank/DDBJ databases">
        <title>MicrobeNet Type strains.</title>
        <authorList>
            <person name="Nicholson A.C."/>
        </authorList>
    </citation>
    <scope>NUCLEOTIDE SEQUENCE [LARGE SCALE GENOMIC DNA]</scope>
    <source>
        <strain evidence="2 3">DSM 45078</strain>
    </source>
</reference>
<name>A0A846XKW5_9NOCA</name>